<feature type="domain" description="Serpin" evidence="3">
    <location>
        <begin position="58"/>
        <end position="419"/>
    </location>
</feature>
<keyword evidence="5" id="KW-1185">Reference proteome</keyword>
<dbReference type="InterPro" id="IPR042178">
    <property type="entry name" value="Serpin_sf_1"/>
</dbReference>
<dbReference type="Proteomes" id="UP000609346">
    <property type="component" value="Unassembled WGS sequence"/>
</dbReference>
<dbReference type="RefSeq" id="WP_191202960.1">
    <property type="nucleotide sequence ID" value="NZ_JACXZA010000002.1"/>
</dbReference>
<dbReference type="Gene3D" id="3.30.497.10">
    <property type="entry name" value="Antithrombin, subunit I, domain 2"/>
    <property type="match status" value="1"/>
</dbReference>
<dbReference type="InterPro" id="IPR042185">
    <property type="entry name" value="Serpin_sf_2"/>
</dbReference>
<dbReference type="Pfam" id="PF00079">
    <property type="entry name" value="Serpin"/>
    <property type="match status" value="1"/>
</dbReference>
<dbReference type="PANTHER" id="PTHR11461:SF211">
    <property type="entry name" value="GH10112P-RELATED"/>
    <property type="match status" value="1"/>
</dbReference>
<evidence type="ECO:0000256" key="1">
    <source>
        <dbReference type="RuleBase" id="RU000411"/>
    </source>
</evidence>
<dbReference type="InterPro" id="IPR023796">
    <property type="entry name" value="Serpin_dom"/>
</dbReference>
<protein>
    <submittedName>
        <fullName evidence="4">Serpin family protein</fullName>
    </submittedName>
</protein>
<sequence length="422" mass="46430">MNYKRLMLIGLASLMLACSMTACGSKEKVHTAISLEDRNTLAAAADQPIIQASNNFGLRLHQQLLKEKPGQNVFLSPLSITTALAMVYNGSGGETKAELERVLGWNNKSVDQINAGYRELLKLLSQPGEGITLQLADSVWHNAQVTVNPNFSSIIKDSYNAEIASIETDQPEKSAKQINGWIADHTEGMIDKLIEPNAIDSSLVMILLNAVYFNGTWKDQFDANLTKDKPFHLSDGSALQIPFMNRTGQYSHFKNNDYEAIRIPYGRGQMSMVILLPSADNSLEALQEKLWNCKIRLLEQWKKGYGSIQLPKFNIGYSATLNESLQALGMKQSFSDAADFSGLSNEPNVRISEIKHKSKIDISEEGTKAAAVTSIETVATSAEVPVDQPFDMIVDRPFFLAIADEQSGAVLFTGSIYNPTAD</sequence>
<evidence type="ECO:0000256" key="2">
    <source>
        <dbReference type="SAM" id="SignalP"/>
    </source>
</evidence>
<keyword evidence="2" id="KW-0732">Signal</keyword>
<dbReference type="InterPro" id="IPR023795">
    <property type="entry name" value="Serpin_CS"/>
</dbReference>
<dbReference type="PROSITE" id="PS00284">
    <property type="entry name" value="SERPIN"/>
    <property type="match status" value="1"/>
</dbReference>
<accession>A0ABR8MRM2</accession>
<proteinExistence type="inferred from homology"/>
<feature type="signal peptide" evidence="2">
    <location>
        <begin position="1"/>
        <end position="22"/>
    </location>
</feature>
<dbReference type="SUPFAM" id="SSF56574">
    <property type="entry name" value="Serpins"/>
    <property type="match status" value="1"/>
</dbReference>
<evidence type="ECO:0000259" key="3">
    <source>
        <dbReference type="SMART" id="SM00093"/>
    </source>
</evidence>
<dbReference type="PANTHER" id="PTHR11461">
    <property type="entry name" value="SERINE PROTEASE INHIBITOR, SERPIN"/>
    <property type="match status" value="1"/>
</dbReference>
<organism evidence="4 5">
    <name type="scientific">Paenibacillus terricola</name>
    <dbReference type="NCBI Taxonomy" id="2763503"/>
    <lineage>
        <taxon>Bacteria</taxon>
        <taxon>Bacillati</taxon>
        <taxon>Bacillota</taxon>
        <taxon>Bacilli</taxon>
        <taxon>Bacillales</taxon>
        <taxon>Paenibacillaceae</taxon>
        <taxon>Paenibacillus</taxon>
    </lineage>
</organism>
<gene>
    <name evidence="4" type="ORF">H8B09_07770</name>
</gene>
<name>A0ABR8MRM2_9BACL</name>
<dbReference type="PROSITE" id="PS51257">
    <property type="entry name" value="PROKAR_LIPOPROTEIN"/>
    <property type="match status" value="1"/>
</dbReference>
<dbReference type="EMBL" id="JACXZA010000002">
    <property type="protein sequence ID" value="MBD3918643.1"/>
    <property type="molecule type" value="Genomic_DNA"/>
</dbReference>
<dbReference type="InterPro" id="IPR036186">
    <property type="entry name" value="Serpin_sf"/>
</dbReference>
<dbReference type="SMART" id="SM00093">
    <property type="entry name" value="SERPIN"/>
    <property type="match status" value="1"/>
</dbReference>
<dbReference type="CDD" id="cd19588">
    <property type="entry name" value="serpin_miropin-like"/>
    <property type="match status" value="1"/>
</dbReference>
<comment type="caution">
    <text evidence="4">The sequence shown here is derived from an EMBL/GenBank/DDBJ whole genome shotgun (WGS) entry which is preliminary data.</text>
</comment>
<evidence type="ECO:0000313" key="4">
    <source>
        <dbReference type="EMBL" id="MBD3918643.1"/>
    </source>
</evidence>
<feature type="chain" id="PRO_5046974107" evidence="2">
    <location>
        <begin position="23"/>
        <end position="422"/>
    </location>
</feature>
<evidence type="ECO:0000313" key="5">
    <source>
        <dbReference type="Proteomes" id="UP000609346"/>
    </source>
</evidence>
<reference evidence="4 5" key="1">
    <citation type="submission" date="2020-09" db="EMBL/GenBank/DDBJ databases">
        <title>Paenibacillus sp. strain PR3 16S rRNA gene Genome sequencing and assembly.</title>
        <authorList>
            <person name="Kim J."/>
        </authorList>
    </citation>
    <scope>NUCLEOTIDE SEQUENCE [LARGE SCALE GENOMIC DNA]</scope>
    <source>
        <strain evidence="4 5">PR3</strain>
    </source>
</reference>
<dbReference type="Gene3D" id="2.30.39.10">
    <property type="entry name" value="Alpha-1-antitrypsin, domain 1"/>
    <property type="match status" value="1"/>
</dbReference>
<dbReference type="InterPro" id="IPR000215">
    <property type="entry name" value="Serpin_fam"/>
</dbReference>
<comment type="similarity">
    <text evidence="1">Belongs to the serpin family.</text>
</comment>